<feature type="compositionally biased region" description="Basic and acidic residues" evidence="1">
    <location>
        <begin position="31"/>
        <end position="42"/>
    </location>
</feature>
<feature type="region of interest" description="Disordered" evidence="1">
    <location>
        <begin position="1"/>
        <end position="84"/>
    </location>
</feature>
<comment type="caution">
    <text evidence="2">The sequence shown here is derived from an EMBL/GenBank/DDBJ whole genome shotgun (WGS) entry which is preliminary data.</text>
</comment>
<protein>
    <submittedName>
        <fullName evidence="2">Uncharacterized protein</fullName>
    </submittedName>
</protein>
<dbReference type="EMBL" id="CAMGYJ010000005">
    <property type="protein sequence ID" value="CAI0423312.1"/>
    <property type="molecule type" value="Genomic_DNA"/>
</dbReference>
<proteinExistence type="predicted"/>
<sequence length="113" mass="12786">MEPTSSTAPTRDRNDLRVGPNVEETFTGMEKGVEVEQGRVNEEGEGIAQSVTNENGEEEETEQSIHVDDVDEEETEQSIHVEEEEWENLSKLKATDVYKMTFGSLQDGEAFYR</sequence>
<feature type="compositionally biased region" description="Acidic residues" evidence="1">
    <location>
        <begin position="69"/>
        <end position="84"/>
    </location>
</feature>
<feature type="non-terminal residue" evidence="2">
    <location>
        <position position="113"/>
    </location>
</feature>
<dbReference type="AlphaFoldDB" id="A0AAV0KLW3"/>
<organism evidence="2 3">
    <name type="scientific">Linum tenue</name>
    <dbReference type="NCBI Taxonomy" id="586396"/>
    <lineage>
        <taxon>Eukaryota</taxon>
        <taxon>Viridiplantae</taxon>
        <taxon>Streptophyta</taxon>
        <taxon>Embryophyta</taxon>
        <taxon>Tracheophyta</taxon>
        <taxon>Spermatophyta</taxon>
        <taxon>Magnoliopsida</taxon>
        <taxon>eudicotyledons</taxon>
        <taxon>Gunneridae</taxon>
        <taxon>Pentapetalae</taxon>
        <taxon>rosids</taxon>
        <taxon>fabids</taxon>
        <taxon>Malpighiales</taxon>
        <taxon>Linaceae</taxon>
        <taxon>Linum</taxon>
    </lineage>
</organism>
<evidence type="ECO:0000313" key="3">
    <source>
        <dbReference type="Proteomes" id="UP001154282"/>
    </source>
</evidence>
<evidence type="ECO:0000256" key="1">
    <source>
        <dbReference type="SAM" id="MobiDB-lite"/>
    </source>
</evidence>
<name>A0AAV0KLW3_9ROSI</name>
<gene>
    <name evidence="2" type="ORF">LITE_LOCUS19469</name>
</gene>
<keyword evidence="3" id="KW-1185">Reference proteome</keyword>
<accession>A0AAV0KLW3</accession>
<dbReference type="Proteomes" id="UP001154282">
    <property type="component" value="Unassembled WGS sequence"/>
</dbReference>
<reference evidence="2" key="1">
    <citation type="submission" date="2022-08" db="EMBL/GenBank/DDBJ databases">
        <authorList>
            <person name="Gutierrez-Valencia J."/>
        </authorList>
    </citation>
    <scope>NUCLEOTIDE SEQUENCE</scope>
</reference>
<evidence type="ECO:0000313" key="2">
    <source>
        <dbReference type="EMBL" id="CAI0423312.1"/>
    </source>
</evidence>